<evidence type="ECO:0000313" key="3">
    <source>
        <dbReference type="Proteomes" id="UP000316726"/>
    </source>
</evidence>
<sequence length="436" mass="49020">MVTTKQLRDARETVVTLRTALDEGLIDIKEYKEAQKSYQELRARYLEIDFIEKSVSSSKIRIMMGEDCGTTGSWLSTGEKKVSWGRECSFEKDSASNNGGHPQGRGKRCRETEPAWLQSTGYASNRSGRSGTTTDRPCETVHQFTSRPRTGLPRRSPSPGNDWYNAWLQVFVRLNKVDQIAFAMTCKGFRKVQAHATRSSKIITRLDFYKQMELPNFSRDWYAWAYNDMKPSDSFEEYKSFDKSLEGKGGNLFDHDLMALAALQGSLDRVMLLRSLGCSWSKQTCACAGLGGYLDVLMWVRSMGCPWDELTHANAAFGGHLNILKWAWSQGLKLSSLTCSCAARAGRLDIVKWALSEGCRWDAITLANAAYGGHLDILKWAQSLTPSIPDAHKIIHGCATRGGHEAVIEWANQCRRAEGKQKQNVQLKERLHPLEV</sequence>
<dbReference type="Gene3D" id="1.25.40.20">
    <property type="entry name" value="Ankyrin repeat-containing domain"/>
    <property type="match status" value="1"/>
</dbReference>
<evidence type="ECO:0000256" key="1">
    <source>
        <dbReference type="SAM" id="MobiDB-lite"/>
    </source>
</evidence>
<evidence type="ECO:0000313" key="2">
    <source>
        <dbReference type="EMBL" id="QDZ23500.1"/>
    </source>
</evidence>
<protein>
    <submittedName>
        <fullName evidence="2">Uncharacterized protein</fullName>
    </submittedName>
</protein>
<dbReference type="Proteomes" id="UP000316726">
    <property type="component" value="Chromosome 10"/>
</dbReference>
<dbReference type="EMBL" id="CP031043">
    <property type="protein sequence ID" value="QDZ23500.1"/>
    <property type="molecule type" value="Genomic_DNA"/>
</dbReference>
<dbReference type="PANTHER" id="PTHR46586:SF3">
    <property type="entry name" value="ANKYRIN REPEAT-CONTAINING PROTEIN"/>
    <property type="match status" value="1"/>
</dbReference>
<feature type="compositionally biased region" description="Polar residues" evidence="1">
    <location>
        <begin position="120"/>
        <end position="135"/>
    </location>
</feature>
<feature type="region of interest" description="Disordered" evidence="1">
    <location>
        <begin position="91"/>
        <end position="110"/>
    </location>
</feature>
<organism evidence="2 3">
    <name type="scientific">Chloropicon primus</name>
    <dbReference type="NCBI Taxonomy" id="1764295"/>
    <lineage>
        <taxon>Eukaryota</taxon>
        <taxon>Viridiplantae</taxon>
        <taxon>Chlorophyta</taxon>
        <taxon>Chloropicophyceae</taxon>
        <taxon>Chloropicales</taxon>
        <taxon>Chloropicaceae</taxon>
        <taxon>Chloropicon</taxon>
    </lineage>
</organism>
<reference evidence="2 3" key="1">
    <citation type="submission" date="2018-07" db="EMBL/GenBank/DDBJ databases">
        <title>The complete nuclear genome of the prasinophyte Chloropicon primus (CCMP1205).</title>
        <authorList>
            <person name="Pombert J.-F."/>
            <person name="Otis C."/>
            <person name="Turmel M."/>
            <person name="Lemieux C."/>
        </authorList>
    </citation>
    <scope>NUCLEOTIDE SEQUENCE [LARGE SCALE GENOMIC DNA]</scope>
    <source>
        <strain evidence="2 3">CCMP1205</strain>
    </source>
</reference>
<dbReference type="PANTHER" id="PTHR46586">
    <property type="entry name" value="ANKYRIN REPEAT-CONTAINING PROTEIN"/>
    <property type="match status" value="1"/>
</dbReference>
<dbReference type="InterPro" id="IPR052050">
    <property type="entry name" value="SecEffector_AnkRepeat"/>
</dbReference>
<dbReference type="AlphaFoldDB" id="A0A5B8MVM2"/>
<keyword evidence="3" id="KW-1185">Reference proteome</keyword>
<dbReference type="InterPro" id="IPR036770">
    <property type="entry name" value="Ankyrin_rpt-contain_sf"/>
</dbReference>
<name>A0A5B8MVM2_9CHLO</name>
<accession>A0A5B8MVM2</accession>
<dbReference type="OrthoDB" id="424503at2759"/>
<feature type="region of interest" description="Disordered" evidence="1">
    <location>
        <begin position="120"/>
        <end position="158"/>
    </location>
</feature>
<proteinExistence type="predicted"/>
<gene>
    <name evidence="2" type="ORF">A3770_10p60180</name>
</gene>
<dbReference type="SUPFAM" id="SSF48403">
    <property type="entry name" value="Ankyrin repeat"/>
    <property type="match status" value="1"/>
</dbReference>